<dbReference type="PROSITE" id="PS50110">
    <property type="entry name" value="RESPONSE_REGULATORY"/>
    <property type="match status" value="1"/>
</dbReference>
<feature type="domain" description="Response regulatory" evidence="2">
    <location>
        <begin position="2"/>
        <end position="117"/>
    </location>
</feature>
<evidence type="ECO:0000313" key="4">
    <source>
        <dbReference type="Proteomes" id="UP000018680"/>
    </source>
</evidence>
<dbReference type="KEGG" id="slr:L21SP2_0827"/>
<dbReference type="SUPFAM" id="SSF52172">
    <property type="entry name" value="CheY-like"/>
    <property type="match status" value="1"/>
</dbReference>
<keyword evidence="1" id="KW-0597">Phosphoprotein</keyword>
<reference evidence="3 4" key="1">
    <citation type="journal article" date="2015" name="Stand. Genomic Sci.">
        <title>Complete genome sequence and description of Salinispira pacifica gen. nov., sp. nov., a novel spirochaete isolated form a hypersaline microbial mat.</title>
        <authorList>
            <person name="Ben Hania W."/>
            <person name="Joseph M."/>
            <person name="Schumann P."/>
            <person name="Bunk B."/>
            <person name="Fiebig A."/>
            <person name="Sproer C."/>
            <person name="Klenk H.P."/>
            <person name="Fardeau M.L."/>
            <person name="Spring S."/>
        </authorList>
    </citation>
    <scope>NUCLEOTIDE SEQUENCE [LARGE SCALE GENOMIC DNA]</scope>
    <source>
        <strain evidence="3 4">L21-RPul-D2</strain>
    </source>
</reference>
<dbReference type="STRING" id="1307761.L21SP2_0827"/>
<evidence type="ECO:0000259" key="2">
    <source>
        <dbReference type="PROSITE" id="PS50110"/>
    </source>
</evidence>
<accession>V5WFC3</accession>
<evidence type="ECO:0000256" key="1">
    <source>
        <dbReference type="PROSITE-ProRule" id="PRU00169"/>
    </source>
</evidence>
<protein>
    <submittedName>
        <fullName evidence="3">Chemotaxis regulator-transmits chemoreceptor signals to flagelllar motor components CheY</fullName>
    </submittedName>
</protein>
<sequence length="125" mass="14011">MNVLVVDDLPFMRMLMTQAVEEAGFQVAGQAVNGRQAVRMFRENPGLLTLMDINMPVMDGMKALEKMLGINPRGSIIMCSTIDQRTLILRALNMGALDYIVKPFTSERVEDALIRARRRVERGGL</sequence>
<gene>
    <name evidence="3" type="ORF">L21SP2_0827</name>
</gene>
<dbReference type="HOGENOM" id="CLU_000445_69_15_12"/>
<dbReference type="eggNOG" id="COG2201">
    <property type="taxonomic scope" value="Bacteria"/>
</dbReference>
<dbReference type="PANTHER" id="PTHR43228">
    <property type="entry name" value="TWO-COMPONENT RESPONSE REGULATOR"/>
    <property type="match status" value="1"/>
</dbReference>
<evidence type="ECO:0000313" key="3">
    <source>
        <dbReference type="EMBL" id="AHC14249.1"/>
    </source>
</evidence>
<dbReference type="AlphaFoldDB" id="V5WFC3"/>
<dbReference type="GO" id="GO:0000160">
    <property type="term" value="P:phosphorelay signal transduction system"/>
    <property type="evidence" value="ECO:0007669"/>
    <property type="project" value="InterPro"/>
</dbReference>
<dbReference type="Proteomes" id="UP000018680">
    <property type="component" value="Chromosome"/>
</dbReference>
<proteinExistence type="predicted"/>
<dbReference type="InterPro" id="IPR052048">
    <property type="entry name" value="ST_Response_Regulator"/>
</dbReference>
<feature type="modified residue" description="4-aspartylphosphate" evidence="1">
    <location>
        <position position="52"/>
    </location>
</feature>
<dbReference type="Gene3D" id="3.40.50.2300">
    <property type="match status" value="1"/>
</dbReference>
<dbReference type="InterPro" id="IPR011006">
    <property type="entry name" value="CheY-like_superfamily"/>
</dbReference>
<name>V5WFC3_9SPIO</name>
<dbReference type="RefSeq" id="WP_024267180.1">
    <property type="nucleotide sequence ID" value="NC_023035.1"/>
</dbReference>
<dbReference type="OrthoDB" id="9790669at2"/>
<keyword evidence="4" id="KW-1185">Reference proteome</keyword>
<dbReference type="EMBL" id="CP006939">
    <property type="protein sequence ID" value="AHC14249.1"/>
    <property type="molecule type" value="Genomic_DNA"/>
</dbReference>
<dbReference type="PANTHER" id="PTHR43228:SF1">
    <property type="entry name" value="TWO-COMPONENT RESPONSE REGULATOR ARR22"/>
    <property type="match status" value="1"/>
</dbReference>
<dbReference type="InterPro" id="IPR001789">
    <property type="entry name" value="Sig_transdc_resp-reg_receiver"/>
</dbReference>
<dbReference type="Pfam" id="PF00072">
    <property type="entry name" value="Response_reg"/>
    <property type="match status" value="1"/>
</dbReference>
<organism evidence="3 4">
    <name type="scientific">Salinispira pacifica</name>
    <dbReference type="NCBI Taxonomy" id="1307761"/>
    <lineage>
        <taxon>Bacteria</taxon>
        <taxon>Pseudomonadati</taxon>
        <taxon>Spirochaetota</taxon>
        <taxon>Spirochaetia</taxon>
        <taxon>Spirochaetales</taxon>
        <taxon>Spirochaetaceae</taxon>
        <taxon>Salinispira</taxon>
    </lineage>
</organism>
<keyword evidence="3" id="KW-0675">Receptor</keyword>
<dbReference type="SMART" id="SM00448">
    <property type="entry name" value="REC"/>
    <property type="match status" value="1"/>
</dbReference>